<dbReference type="InterPro" id="IPR017946">
    <property type="entry name" value="PLC-like_Pdiesterase_TIM-brl"/>
</dbReference>
<proteinExistence type="predicted"/>
<sequence>MKTIVFAHRGASKLAPENTMPAFELAYQMGADGIETDVQLTKDKVPVLIHDENVRRTTNGTGFVQDYTFDQLQKLDAGSWFSTRFANTSIVSLEQFLQWAQNKNLRLNIELKNNIIDYKNLEEKVYSLLSKYNVIGNTVISSFSPNSIKKLNKIDQNLSTAFLTSTKIKGLVDYTKSLGASALHLKYRSLTNSLVEACHNNDLDIRIYTVNRPISMMRCYKLKCDAIFTDVPHTAIEYWELYKHKHTNNR</sequence>
<evidence type="ECO:0000313" key="2">
    <source>
        <dbReference type="EMBL" id="MRH42318.1"/>
    </source>
</evidence>
<dbReference type="OrthoDB" id="384721at2"/>
<dbReference type="RefSeq" id="WP_153735978.1">
    <property type="nucleotide sequence ID" value="NZ_WJNG01000005.1"/>
</dbReference>
<organism evidence="2 3">
    <name type="scientific">Aquibacillus halophilus</name>
    <dbReference type="NCBI Taxonomy" id="930132"/>
    <lineage>
        <taxon>Bacteria</taxon>
        <taxon>Bacillati</taxon>
        <taxon>Bacillota</taxon>
        <taxon>Bacilli</taxon>
        <taxon>Bacillales</taxon>
        <taxon>Bacillaceae</taxon>
        <taxon>Aquibacillus</taxon>
    </lineage>
</organism>
<dbReference type="Proteomes" id="UP000799092">
    <property type="component" value="Unassembled WGS sequence"/>
</dbReference>
<dbReference type="PROSITE" id="PS51704">
    <property type="entry name" value="GP_PDE"/>
    <property type="match status" value="1"/>
</dbReference>
<dbReference type="Gene3D" id="3.20.20.190">
    <property type="entry name" value="Phosphatidylinositol (PI) phosphodiesterase"/>
    <property type="match status" value="1"/>
</dbReference>
<evidence type="ECO:0000313" key="3">
    <source>
        <dbReference type="Proteomes" id="UP000799092"/>
    </source>
</evidence>
<evidence type="ECO:0000259" key="1">
    <source>
        <dbReference type="PROSITE" id="PS51704"/>
    </source>
</evidence>
<accession>A0A6A8D9Q9</accession>
<protein>
    <submittedName>
        <fullName evidence="2">Glycerophosphodiester phosphodiesterase</fullName>
    </submittedName>
</protein>
<name>A0A6A8D9Q9_9BACI</name>
<dbReference type="CDD" id="cd08563">
    <property type="entry name" value="GDPD_TtGDE_like"/>
    <property type="match status" value="1"/>
</dbReference>
<dbReference type="Pfam" id="PF03009">
    <property type="entry name" value="GDPD"/>
    <property type="match status" value="1"/>
</dbReference>
<dbReference type="PANTHER" id="PTHR46211">
    <property type="entry name" value="GLYCEROPHOSPHORYL DIESTER PHOSPHODIESTERASE"/>
    <property type="match status" value="1"/>
</dbReference>
<feature type="domain" description="GP-PDE" evidence="1">
    <location>
        <begin position="3"/>
        <end position="239"/>
    </location>
</feature>
<dbReference type="InterPro" id="IPR030395">
    <property type="entry name" value="GP_PDE_dom"/>
</dbReference>
<keyword evidence="3" id="KW-1185">Reference proteome</keyword>
<reference evidence="2" key="1">
    <citation type="submission" date="2019-11" db="EMBL/GenBank/DDBJ databases">
        <authorList>
            <person name="Li J."/>
        </authorList>
    </citation>
    <scope>NUCLEOTIDE SEQUENCE</scope>
    <source>
        <strain evidence="2">B6B</strain>
    </source>
</reference>
<dbReference type="AlphaFoldDB" id="A0A6A8D9Q9"/>
<dbReference type="PANTHER" id="PTHR46211:SF1">
    <property type="entry name" value="GLYCEROPHOSPHODIESTER PHOSPHODIESTERASE, CYTOPLASMIC"/>
    <property type="match status" value="1"/>
</dbReference>
<dbReference type="EMBL" id="WJNG01000005">
    <property type="protein sequence ID" value="MRH42318.1"/>
    <property type="molecule type" value="Genomic_DNA"/>
</dbReference>
<comment type="caution">
    <text evidence="2">The sequence shown here is derived from an EMBL/GenBank/DDBJ whole genome shotgun (WGS) entry which is preliminary data.</text>
</comment>
<dbReference type="GO" id="GO:0006629">
    <property type="term" value="P:lipid metabolic process"/>
    <property type="evidence" value="ECO:0007669"/>
    <property type="project" value="InterPro"/>
</dbReference>
<dbReference type="GO" id="GO:0008081">
    <property type="term" value="F:phosphoric diester hydrolase activity"/>
    <property type="evidence" value="ECO:0007669"/>
    <property type="project" value="InterPro"/>
</dbReference>
<gene>
    <name evidence="2" type="ORF">GH741_06440</name>
</gene>
<dbReference type="SUPFAM" id="SSF51695">
    <property type="entry name" value="PLC-like phosphodiesterases"/>
    <property type="match status" value="1"/>
</dbReference>